<evidence type="ECO:0000313" key="4">
    <source>
        <dbReference type="EMBL" id="MBR0665063.1"/>
    </source>
</evidence>
<dbReference type="SUPFAM" id="SSF48498">
    <property type="entry name" value="Tetracyclin repressor-like, C-terminal domain"/>
    <property type="match status" value="1"/>
</dbReference>
<dbReference type="InterPro" id="IPR001647">
    <property type="entry name" value="HTH_TetR"/>
</dbReference>
<keyword evidence="1 2" id="KW-0238">DNA-binding</keyword>
<dbReference type="Gene3D" id="1.10.357.10">
    <property type="entry name" value="Tetracycline Repressor, domain 2"/>
    <property type="match status" value="1"/>
</dbReference>
<proteinExistence type="predicted"/>
<dbReference type="SUPFAM" id="SSF46689">
    <property type="entry name" value="Homeodomain-like"/>
    <property type="match status" value="1"/>
</dbReference>
<name>A0ABS5EXW1_9PROT</name>
<dbReference type="InterPro" id="IPR009057">
    <property type="entry name" value="Homeodomain-like_sf"/>
</dbReference>
<dbReference type="RefSeq" id="WP_211852727.1">
    <property type="nucleotide sequence ID" value="NZ_JAAGBB010000012.1"/>
</dbReference>
<dbReference type="Proteomes" id="UP001196870">
    <property type="component" value="Unassembled WGS sequence"/>
</dbReference>
<dbReference type="Pfam" id="PF00440">
    <property type="entry name" value="TetR_N"/>
    <property type="match status" value="1"/>
</dbReference>
<reference evidence="5" key="1">
    <citation type="journal article" date="2021" name="Syst. Appl. Microbiol.">
        <title>Roseomonas hellenica sp. nov., isolated from roots of wild-growing Alkanna tinctoria.</title>
        <authorList>
            <person name="Rat A."/>
            <person name="Naranjo H.D."/>
            <person name="Lebbe L."/>
            <person name="Cnockaert M."/>
            <person name="Krigas N."/>
            <person name="Grigoriadou K."/>
            <person name="Maloupa E."/>
            <person name="Willems A."/>
        </authorList>
    </citation>
    <scope>NUCLEOTIDE SEQUENCE [LARGE SCALE GENOMIC DNA]</scope>
    <source>
        <strain evidence="5">LMG 31523</strain>
    </source>
</reference>
<evidence type="ECO:0000259" key="3">
    <source>
        <dbReference type="PROSITE" id="PS50977"/>
    </source>
</evidence>
<sequence length="211" mass="23149">MAEKVRRGDRAAATQARILDAALAEFAANGLAGARVDEIAARAGANKRMLYAYFGSKEELWLTVLERAYAAKREEERAIETDALAPPEAMARLVRFNLRYTAAHPEFVALLNQENIHRAAYLQRSQQVQALYSPLLDALRGVLARGEVAGVFRTGVDPLQLYVTIVALGHFFIANRHTLSTIFGAGLDTEAALDAREAHCVDVVLSFLRPA</sequence>
<feature type="domain" description="HTH tetR-type" evidence="3">
    <location>
        <begin position="12"/>
        <end position="72"/>
    </location>
</feature>
<dbReference type="InterPro" id="IPR050109">
    <property type="entry name" value="HTH-type_TetR-like_transc_reg"/>
</dbReference>
<accession>A0ABS5EXW1</accession>
<dbReference type="Pfam" id="PF17938">
    <property type="entry name" value="TetR_C_29"/>
    <property type="match status" value="1"/>
</dbReference>
<gene>
    <name evidence="4" type="ORF">GXW71_11930</name>
</gene>
<dbReference type="EMBL" id="JAAGBB010000012">
    <property type="protein sequence ID" value="MBR0665063.1"/>
    <property type="molecule type" value="Genomic_DNA"/>
</dbReference>
<organism evidence="4 5">
    <name type="scientific">Plastoroseomonas hellenica</name>
    <dbReference type="NCBI Taxonomy" id="2687306"/>
    <lineage>
        <taxon>Bacteria</taxon>
        <taxon>Pseudomonadati</taxon>
        <taxon>Pseudomonadota</taxon>
        <taxon>Alphaproteobacteria</taxon>
        <taxon>Acetobacterales</taxon>
        <taxon>Acetobacteraceae</taxon>
        <taxon>Plastoroseomonas</taxon>
    </lineage>
</organism>
<evidence type="ECO:0000256" key="2">
    <source>
        <dbReference type="PROSITE-ProRule" id="PRU00335"/>
    </source>
</evidence>
<dbReference type="PRINTS" id="PR00455">
    <property type="entry name" value="HTHTETR"/>
</dbReference>
<feature type="DNA-binding region" description="H-T-H motif" evidence="2">
    <location>
        <begin position="35"/>
        <end position="54"/>
    </location>
</feature>
<comment type="caution">
    <text evidence="4">The sequence shown here is derived from an EMBL/GenBank/DDBJ whole genome shotgun (WGS) entry which is preliminary data.</text>
</comment>
<dbReference type="InterPro" id="IPR041474">
    <property type="entry name" value="NicS_C"/>
</dbReference>
<dbReference type="PROSITE" id="PS50977">
    <property type="entry name" value="HTH_TETR_2"/>
    <property type="match status" value="1"/>
</dbReference>
<evidence type="ECO:0000313" key="5">
    <source>
        <dbReference type="Proteomes" id="UP001196870"/>
    </source>
</evidence>
<dbReference type="PANTHER" id="PTHR30328:SF54">
    <property type="entry name" value="HTH-TYPE TRANSCRIPTIONAL REPRESSOR SCO4008"/>
    <property type="match status" value="1"/>
</dbReference>
<dbReference type="PANTHER" id="PTHR30328">
    <property type="entry name" value="TRANSCRIPTIONAL REPRESSOR"/>
    <property type="match status" value="1"/>
</dbReference>
<keyword evidence="5" id="KW-1185">Reference proteome</keyword>
<evidence type="ECO:0000256" key="1">
    <source>
        <dbReference type="ARBA" id="ARBA00023125"/>
    </source>
</evidence>
<protein>
    <submittedName>
        <fullName evidence="4">TetR family transcriptional regulator</fullName>
    </submittedName>
</protein>
<dbReference type="InterPro" id="IPR036271">
    <property type="entry name" value="Tet_transcr_reg_TetR-rel_C_sf"/>
</dbReference>